<dbReference type="EMBL" id="GBRH01246112">
    <property type="protein sequence ID" value="JAD51783.1"/>
    <property type="molecule type" value="Transcribed_RNA"/>
</dbReference>
<reference evidence="1" key="1">
    <citation type="submission" date="2014-09" db="EMBL/GenBank/DDBJ databases">
        <authorList>
            <person name="Magalhaes I.L.F."/>
            <person name="Oliveira U."/>
            <person name="Santos F.R."/>
            <person name="Vidigal T.H.D.A."/>
            <person name="Brescovit A.D."/>
            <person name="Santos A.J."/>
        </authorList>
    </citation>
    <scope>NUCLEOTIDE SEQUENCE</scope>
    <source>
        <tissue evidence="1">Shoot tissue taken approximately 20 cm above the soil surface</tissue>
    </source>
</reference>
<proteinExistence type="predicted"/>
<organism evidence="1">
    <name type="scientific">Arundo donax</name>
    <name type="common">Giant reed</name>
    <name type="synonym">Donax arundinaceus</name>
    <dbReference type="NCBI Taxonomy" id="35708"/>
    <lineage>
        <taxon>Eukaryota</taxon>
        <taxon>Viridiplantae</taxon>
        <taxon>Streptophyta</taxon>
        <taxon>Embryophyta</taxon>
        <taxon>Tracheophyta</taxon>
        <taxon>Spermatophyta</taxon>
        <taxon>Magnoliopsida</taxon>
        <taxon>Liliopsida</taxon>
        <taxon>Poales</taxon>
        <taxon>Poaceae</taxon>
        <taxon>PACMAD clade</taxon>
        <taxon>Arundinoideae</taxon>
        <taxon>Arundineae</taxon>
        <taxon>Arundo</taxon>
    </lineage>
</organism>
<dbReference type="AlphaFoldDB" id="A0A0A9APH5"/>
<protein>
    <submittedName>
        <fullName evidence="1">Uncharacterized protein</fullName>
    </submittedName>
</protein>
<reference evidence="1" key="2">
    <citation type="journal article" date="2015" name="Data Brief">
        <title>Shoot transcriptome of the giant reed, Arundo donax.</title>
        <authorList>
            <person name="Barrero R.A."/>
            <person name="Guerrero F.D."/>
            <person name="Moolhuijzen P."/>
            <person name="Goolsby J.A."/>
            <person name="Tidwell J."/>
            <person name="Bellgard S.E."/>
            <person name="Bellgard M.I."/>
        </authorList>
    </citation>
    <scope>NUCLEOTIDE SEQUENCE</scope>
    <source>
        <tissue evidence="1">Shoot tissue taken approximately 20 cm above the soil surface</tissue>
    </source>
</reference>
<name>A0A0A9APH5_ARUDO</name>
<sequence length="40" mass="4013">MATCSSVSPSTADDGNTAAVIVASWISSRNETSSPAIRTA</sequence>
<accession>A0A0A9APH5</accession>
<evidence type="ECO:0000313" key="1">
    <source>
        <dbReference type="EMBL" id="JAD51783.1"/>
    </source>
</evidence>